<name>A0A3S2PQJ7_ORYJA</name>
<organism evidence="2 3">
    <name type="scientific">Oryzias javanicus</name>
    <name type="common">Javanese ricefish</name>
    <name type="synonym">Aplocheilus javanicus</name>
    <dbReference type="NCBI Taxonomy" id="123683"/>
    <lineage>
        <taxon>Eukaryota</taxon>
        <taxon>Metazoa</taxon>
        <taxon>Chordata</taxon>
        <taxon>Craniata</taxon>
        <taxon>Vertebrata</taxon>
        <taxon>Euteleostomi</taxon>
        <taxon>Actinopterygii</taxon>
        <taxon>Neopterygii</taxon>
        <taxon>Teleostei</taxon>
        <taxon>Neoteleostei</taxon>
        <taxon>Acanthomorphata</taxon>
        <taxon>Ovalentaria</taxon>
        <taxon>Atherinomorphae</taxon>
        <taxon>Beloniformes</taxon>
        <taxon>Adrianichthyidae</taxon>
        <taxon>Oryziinae</taxon>
        <taxon>Oryzias</taxon>
    </lineage>
</organism>
<keyword evidence="3" id="KW-1185">Reference proteome</keyword>
<evidence type="ECO:0000256" key="1">
    <source>
        <dbReference type="SAM" id="MobiDB-lite"/>
    </source>
</evidence>
<feature type="compositionally biased region" description="Basic and acidic residues" evidence="1">
    <location>
        <begin position="35"/>
        <end position="48"/>
    </location>
</feature>
<proteinExistence type="predicted"/>
<reference evidence="2 3" key="1">
    <citation type="submission" date="2018-11" db="EMBL/GenBank/DDBJ databases">
        <authorList>
            <person name="Lopez-Roques C."/>
            <person name="Donnadieu C."/>
            <person name="Bouchez O."/>
            <person name="Klopp C."/>
            <person name="Cabau C."/>
            <person name="Zahm M."/>
        </authorList>
    </citation>
    <scope>NUCLEOTIDE SEQUENCE [LARGE SCALE GENOMIC DNA]</scope>
    <source>
        <strain evidence="2">RS831</strain>
        <tissue evidence="2">Whole body</tissue>
    </source>
</reference>
<reference evidence="2 3" key="2">
    <citation type="submission" date="2019-01" db="EMBL/GenBank/DDBJ databases">
        <title>A chromosome length genome reference of the Java medaka (oryzias javanicus).</title>
        <authorList>
            <person name="Herpin A."/>
            <person name="Takehana Y."/>
            <person name="Naruse K."/>
            <person name="Ansai S."/>
            <person name="Kawaguchi M."/>
        </authorList>
    </citation>
    <scope>NUCLEOTIDE SEQUENCE [LARGE SCALE GENOMIC DNA]</scope>
    <source>
        <strain evidence="2">RS831</strain>
        <tissue evidence="2">Whole body</tissue>
    </source>
</reference>
<protein>
    <submittedName>
        <fullName evidence="2">Uncharacterized protein</fullName>
    </submittedName>
</protein>
<gene>
    <name evidence="2" type="ORF">OJAV_G00207240</name>
</gene>
<feature type="region of interest" description="Disordered" evidence="1">
    <location>
        <begin position="35"/>
        <end position="58"/>
    </location>
</feature>
<dbReference type="AlphaFoldDB" id="A0A3S2PQJ7"/>
<dbReference type="Proteomes" id="UP000283210">
    <property type="component" value="Chromosome 21"/>
</dbReference>
<sequence>MWFQVKLEDNLNFQFQNPGYHSRLRPLRIRSDVDRLGERRRRGGDATRRPGATCSSGLPPARTAAGFRVLLKSWQPHGREALKFQALQQAVGRCAGGPAQQEPV</sequence>
<dbReference type="EMBL" id="CM012457">
    <property type="protein sequence ID" value="RVE58236.1"/>
    <property type="molecule type" value="Genomic_DNA"/>
</dbReference>
<accession>A0A3S2PQJ7</accession>
<evidence type="ECO:0000313" key="3">
    <source>
        <dbReference type="Proteomes" id="UP000283210"/>
    </source>
</evidence>
<evidence type="ECO:0000313" key="2">
    <source>
        <dbReference type="EMBL" id="RVE58236.1"/>
    </source>
</evidence>